<name>A0A840WIP6_9RHOB</name>
<dbReference type="PANTHER" id="PTHR42885:SF1">
    <property type="entry name" value="THREONINE-PHOSPHATE DECARBOXYLASE"/>
    <property type="match status" value="1"/>
</dbReference>
<dbReference type="InterPro" id="IPR015421">
    <property type="entry name" value="PyrdxlP-dep_Trfase_major"/>
</dbReference>
<dbReference type="PANTHER" id="PTHR42885">
    <property type="entry name" value="HISTIDINOL-PHOSPHATE AMINOTRANSFERASE-RELATED"/>
    <property type="match status" value="1"/>
</dbReference>
<dbReference type="Gene3D" id="3.90.1150.10">
    <property type="entry name" value="Aspartate Aminotransferase, domain 1"/>
    <property type="match status" value="1"/>
</dbReference>
<protein>
    <submittedName>
        <fullName evidence="4">Cobalamin biosynthetic protein CobC</fullName>
    </submittedName>
</protein>
<comment type="cofactor">
    <cofactor evidence="1">
        <name>pyridoxal 5'-phosphate</name>
        <dbReference type="ChEBI" id="CHEBI:597326"/>
    </cofactor>
</comment>
<dbReference type="SUPFAM" id="SSF53383">
    <property type="entry name" value="PLP-dependent transferases"/>
    <property type="match status" value="1"/>
</dbReference>
<feature type="domain" description="Aminotransferase class I/classII large" evidence="3">
    <location>
        <begin position="60"/>
        <end position="311"/>
    </location>
</feature>
<dbReference type="InterPro" id="IPR004839">
    <property type="entry name" value="Aminotransferase_I/II_large"/>
</dbReference>
<evidence type="ECO:0000256" key="2">
    <source>
        <dbReference type="ARBA" id="ARBA00022898"/>
    </source>
</evidence>
<dbReference type="Gene3D" id="3.40.640.10">
    <property type="entry name" value="Type I PLP-dependent aspartate aminotransferase-like (Major domain)"/>
    <property type="match status" value="1"/>
</dbReference>
<keyword evidence="5" id="KW-1185">Reference proteome</keyword>
<evidence type="ECO:0000259" key="3">
    <source>
        <dbReference type="Pfam" id="PF00155"/>
    </source>
</evidence>
<reference evidence="4 5" key="1">
    <citation type="submission" date="2020-08" db="EMBL/GenBank/DDBJ databases">
        <title>Genomic Encyclopedia of Type Strains, Phase IV (KMG-IV): sequencing the most valuable type-strain genomes for metagenomic binning, comparative biology and taxonomic classification.</title>
        <authorList>
            <person name="Goeker M."/>
        </authorList>
    </citation>
    <scope>NUCLEOTIDE SEQUENCE [LARGE SCALE GENOMIC DNA]</scope>
    <source>
        <strain evidence="4 5">DSM 103377</strain>
    </source>
</reference>
<dbReference type="InterPro" id="IPR015424">
    <property type="entry name" value="PyrdxlP-dep_Trfase"/>
</dbReference>
<dbReference type="EMBL" id="JACIJS010000003">
    <property type="protein sequence ID" value="MBB5514988.1"/>
    <property type="molecule type" value="Genomic_DNA"/>
</dbReference>
<accession>A0A840WIP6</accession>
<evidence type="ECO:0000256" key="1">
    <source>
        <dbReference type="ARBA" id="ARBA00001933"/>
    </source>
</evidence>
<evidence type="ECO:0000313" key="5">
    <source>
        <dbReference type="Proteomes" id="UP000553766"/>
    </source>
</evidence>
<evidence type="ECO:0000313" key="4">
    <source>
        <dbReference type="EMBL" id="MBB5514988.1"/>
    </source>
</evidence>
<keyword evidence="2" id="KW-0663">Pyridoxal phosphate</keyword>
<dbReference type="Proteomes" id="UP000553766">
    <property type="component" value="Unassembled WGS sequence"/>
</dbReference>
<gene>
    <name evidence="4" type="ORF">FHS89_000998</name>
</gene>
<comment type="caution">
    <text evidence="4">The sequence shown here is derived from an EMBL/GenBank/DDBJ whole genome shotgun (WGS) entry which is preliminary data.</text>
</comment>
<dbReference type="RefSeq" id="WP_184009163.1">
    <property type="nucleotide sequence ID" value="NZ_JACIJS010000003.1"/>
</dbReference>
<dbReference type="AlphaFoldDB" id="A0A840WIP6"/>
<dbReference type="InterPro" id="IPR015422">
    <property type="entry name" value="PyrdxlP-dep_Trfase_small"/>
</dbReference>
<proteinExistence type="predicted"/>
<dbReference type="Pfam" id="PF00155">
    <property type="entry name" value="Aminotran_1_2"/>
    <property type="match status" value="1"/>
</dbReference>
<organism evidence="4 5">
    <name type="scientific">Rubricella aquisinus</name>
    <dbReference type="NCBI Taxonomy" id="2028108"/>
    <lineage>
        <taxon>Bacteria</taxon>
        <taxon>Pseudomonadati</taxon>
        <taxon>Pseudomonadota</taxon>
        <taxon>Alphaproteobacteria</taxon>
        <taxon>Rhodobacterales</taxon>
        <taxon>Paracoccaceae</taxon>
        <taxon>Rubricella</taxon>
    </lineage>
</organism>
<dbReference type="GO" id="GO:0030170">
    <property type="term" value="F:pyridoxal phosphate binding"/>
    <property type="evidence" value="ECO:0007669"/>
    <property type="project" value="InterPro"/>
</dbReference>
<sequence>MPSLPTSPATTPREHGGDYAQARLKYGGAASDWLDLSTGINPRPYPVGPLSPAAWTVLPPAQAMRDLCAAAAATYHAPKGATVLPAGGVSALIGVIPSLLPPGTVYIPGPTYNEHAAAFAAHGWRQVDAPDQADVTVIVHPNNPDGHLWADPPRGRHLTIIDESFADVVPSSLMPLASEPGMIVLRSFGKFYGLAGVRLGFAVLSDTGAPALADRLGPWPVSGMAAELGSLALRDTDWAAQTRLRLARDAERLDGLVLSRGARLVGGTTLFRLYEVEEAAAWQAQLARHHVWSRVFSYAPGWLRLGLPDGDARWQQLETALAACP</sequence>